<evidence type="ECO:0000313" key="4">
    <source>
        <dbReference type="Proteomes" id="UP000886689"/>
    </source>
</evidence>
<evidence type="ECO:0008006" key="5">
    <source>
        <dbReference type="Google" id="ProtNLM"/>
    </source>
</evidence>
<keyword evidence="2" id="KW-1133">Transmembrane helix</keyword>
<dbReference type="EMBL" id="JADJUC010000028">
    <property type="protein sequence ID" value="MBK8525272.1"/>
    <property type="molecule type" value="Genomic_DNA"/>
</dbReference>
<gene>
    <name evidence="3" type="ORF">IPL58_15290</name>
</gene>
<comment type="caution">
    <text evidence="3">The sequence shown here is derived from an EMBL/GenBank/DDBJ whole genome shotgun (WGS) entry which is preliminary data.</text>
</comment>
<proteinExistence type="predicted"/>
<feature type="region of interest" description="Disordered" evidence="1">
    <location>
        <begin position="47"/>
        <end position="78"/>
    </location>
</feature>
<accession>A0A9D7K651</accession>
<feature type="transmembrane region" description="Helical" evidence="2">
    <location>
        <begin position="84"/>
        <end position="108"/>
    </location>
</feature>
<evidence type="ECO:0000313" key="3">
    <source>
        <dbReference type="EMBL" id="MBK8525272.1"/>
    </source>
</evidence>
<protein>
    <recommendedName>
        <fullName evidence="5">J domain-containing protein</fullName>
    </recommendedName>
</protein>
<dbReference type="Gene3D" id="2.60.120.920">
    <property type="match status" value="1"/>
</dbReference>
<sequence>MDEIRGAYSARLKELRNSLGAGQSSADYLDALRDAYRVLSSPELRAEYDAGNSTPARQEGVDGDDVAGAGHNMQRATAPSRRRLVRALTVVLAVSLLASAVFGGWLAWDRGYVPGNPRAATVEVMEPIVRRAAVMKSQQRTVCVSPELERAAPEIQGVPGIVNRTVPGQHSLILLLETHARDQDVRERQLRQLSFFAKQGFFSENDLTVDTDAGSRAAKQFQLTWQGYGAMLTRGGNTPCFVVGDREFNAIQTIEKRNEDVFGMEIYEVAYETAVMNVSPWVSSESAKALFPKLAGLISPKREMTRLLRGNEGWVTEMEAQRRSSLLNENSAGAAAFAKQMEALLSPPPAPDPATVRTAFSDYLNGDQWLGRGTVACMSLRLQRGGDDREAANDRSSYRVVYHDQAGRPEYQRTQMMTALHLLSALEIAGLAQIESLPPPSPTGPAVSTRPGAIKSLKETTLASAVTSGVRFVLRPDAVQALGLNGSACIPVGRMKVEFLGTQYAGNRAGSLIAYAKVTQTPDWVVTMAEHLPAVRSAIENGIPLNGMLGYADDPTGSGQGKRWRVTSLGPSYPEMQISSVPRSMQDRFPVTVSESTKVPKSGVVGSPTSIPLRVTSPVASAPVDFRIPAPVAVPLPAVAANGSAALPKIEKGTAPYAAGDLDVHAISVYEGNLLNGEQRGFQQHPEGVVEIRLGKTGSPAMLLLSSYEPNEWRITLEPGANLGKVLAYGHYPQRVLVNGRHKAEIFTPSREAMPRAVGGRILLPNQMEANQMRDVADLVRSLTGKLPVSFQAQYRPKSSFSVEASTPPFSLPAPISVASLGAGDVVLKGSSHDPVTALEVKYGNVGAYTPAWASRSYSSGRIYFEGNMAVTGGLVSEPHANIGVALAKSGGGMLDDTQGNYAVIPHGQQKIYRNGDNFGLALDLDAGMAYVRINGDWVTGAPGSGNGRALKKGREYVPYFYASAIGSGAERLGQTSWVTNFGASSFRHPLPKGYSSYDGRQKAPL</sequence>
<evidence type="ECO:0000256" key="1">
    <source>
        <dbReference type="SAM" id="MobiDB-lite"/>
    </source>
</evidence>
<dbReference type="InterPro" id="IPR043136">
    <property type="entry name" value="B30.2/SPRY_sf"/>
</dbReference>
<reference evidence="3" key="1">
    <citation type="submission" date="2020-10" db="EMBL/GenBank/DDBJ databases">
        <title>Connecting structure to function with the recovery of over 1000 high-quality activated sludge metagenome-assembled genomes encoding full-length rRNA genes using long-read sequencing.</title>
        <authorList>
            <person name="Singleton C.M."/>
            <person name="Petriglieri F."/>
            <person name="Kristensen J.M."/>
            <person name="Kirkegaard R.H."/>
            <person name="Michaelsen T.Y."/>
            <person name="Andersen M.H."/>
            <person name="Karst S.M."/>
            <person name="Dueholm M.S."/>
            <person name="Nielsen P.H."/>
            <person name="Albertsen M."/>
        </authorList>
    </citation>
    <scope>NUCLEOTIDE SEQUENCE</scope>
    <source>
        <strain evidence="3">Hirt_18-Q3-R61-65_BATAC.395</strain>
    </source>
</reference>
<keyword evidence="2" id="KW-0812">Transmembrane</keyword>
<dbReference type="AlphaFoldDB" id="A0A9D7K651"/>
<name>A0A9D7K651_9PROT</name>
<organism evidence="3 4">
    <name type="scientific">Candidatus Proximibacter danicus</name>
    <dbReference type="NCBI Taxonomy" id="2954365"/>
    <lineage>
        <taxon>Bacteria</taxon>
        <taxon>Pseudomonadati</taxon>
        <taxon>Pseudomonadota</taxon>
        <taxon>Betaproteobacteria</taxon>
        <taxon>Candidatus Proximibacter</taxon>
    </lineage>
</organism>
<keyword evidence="2" id="KW-0472">Membrane</keyword>
<dbReference type="Proteomes" id="UP000886689">
    <property type="component" value="Unassembled WGS sequence"/>
</dbReference>
<evidence type="ECO:0000256" key="2">
    <source>
        <dbReference type="SAM" id="Phobius"/>
    </source>
</evidence>